<dbReference type="AlphaFoldDB" id="A0A8X6V0I1"/>
<accession>A0A8X6V0I1</accession>
<name>A0A8X6V0I1_TRICX</name>
<dbReference type="EMBL" id="BMAU01021094">
    <property type="protein sequence ID" value="GFX90288.1"/>
    <property type="molecule type" value="Genomic_DNA"/>
</dbReference>
<reference evidence="1" key="1">
    <citation type="submission" date="2020-08" db="EMBL/GenBank/DDBJ databases">
        <title>Multicomponent nature underlies the extraordinary mechanical properties of spider dragline silk.</title>
        <authorList>
            <person name="Kono N."/>
            <person name="Nakamura H."/>
            <person name="Mori M."/>
            <person name="Yoshida Y."/>
            <person name="Ohtoshi R."/>
            <person name="Malay A.D."/>
            <person name="Moran D.A.P."/>
            <person name="Tomita M."/>
            <person name="Numata K."/>
            <person name="Arakawa K."/>
        </authorList>
    </citation>
    <scope>NUCLEOTIDE SEQUENCE</scope>
</reference>
<dbReference type="Proteomes" id="UP000887159">
    <property type="component" value="Unassembled WGS sequence"/>
</dbReference>
<evidence type="ECO:0000313" key="2">
    <source>
        <dbReference type="Proteomes" id="UP000887159"/>
    </source>
</evidence>
<protein>
    <submittedName>
        <fullName evidence="1">Uncharacterized protein</fullName>
    </submittedName>
</protein>
<organism evidence="1 2">
    <name type="scientific">Trichonephila clavipes</name>
    <name type="common">Golden silk orbweaver</name>
    <name type="synonym">Nephila clavipes</name>
    <dbReference type="NCBI Taxonomy" id="2585209"/>
    <lineage>
        <taxon>Eukaryota</taxon>
        <taxon>Metazoa</taxon>
        <taxon>Ecdysozoa</taxon>
        <taxon>Arthropoda</taxon>
        <taxon>Chelicerata</taxon>
        <taxon>Arachnida</taxon>
        <taxon>Araneae</taxon>
        <taxon>Araneomorphae</taxon>
        <taxon>Entelegynae</taxon>
        <taxon>Araneoidea</taxon>
        <taxon>Nephilidae</taxon>
        <taxon>Trichonephila</taxon>
    </lineage>
</organism>
<comment type="caution">
    <text evidence="1">The sequence shown here is derived from an EMBL/GenBank/DDBJ whole genome shotgun (WGS) entry which is preliminary data.</text>
</comment>
<gene>
    <name evidence="1" type="ORF">TNCV_3848631</name>
</gene>
<keyword evidence="2" id="KW-1185">Reference proteome</keyword>
<evidence type="ECO:0000313" key="1">
    <source>
        <dbReference type="EMBL" id="GFX90288.1"/>
    </source>
</evidence>
<sequence>MLGVVSQHQHVRAKNNSCRADVLFPGRLSRILMGRSLRFAAVVWAVRVPYVMWGVGVGQGRCGARRRILIGSRRKRWRKMEAGGDHLQSLRRSGRGEGMCSNLLPRREEGGGLSKNDPLGESRPEKWVAFCGSSTEGIALEGDLIRMLMLEEQSFVTRWDLKLITSDM</sequence>
<proteinExistence type="predicted"/>